<dbReference type="GeneID" id="66127087"/>
<feature type="region of interest" description="Disordered" evidence="1">
    <location>
        <begin position="172"/>
        <end position="194"/>
    </location>
</feature>
<dbReference type="PANTHER" id="PTHR13483">
    <property type="entry name" value="BOX C_D SNORNA PROTEIN 1-RELATED"/>
    <property type="match status" value="1"/>
</dbReference>
<dbReference type="GO" id="GO:0005634">
    <property type="term" value="C:nucleus"/>
    <property type="evidence" value="ECO:0007669"/>
    <property type="project" value="TreeGrafter"/>
</dbReference>
<evidence type="ECO:0000313" key="3">
    <source>
        <dbReference type="EMBL" id="KAG7818035.1"/>
    </source>
</evidence>
<evidence type="ECO:0000313" key="5">
    <source>
        <dbReference type="Proteomes" id="UP001196530"/>
    </source>
</evidence>
<dbReference type="EMBL" id="JAHLUX010000006">
    <property type="protein sequence ID" value="KAG7818035.1"/>
    <property type="molecule type" value="Genomic_DNA"/>
</dbReference>
<comment type="caution">
    <text evidence="3">The sequence shown here is derived from an EMBL/GenBank/DDBJ whole genome shotgun (WGS) entry which is preliminary data.</text>
</comment>
<dbReference type="InterPro" id="IPR051639">
    <property type="entry name" value="BCD1"/>
</dbReference>
<dbReference type="Proteomes" id="UP001197328">
    <property type="component" value="Unassembled WGS sequence"/>
</dbReference>
<dbReference type="Proteomes" id="UP001196530">
    <property type="component" value="Unassembled WGS sequence"/>
</dbReference>
<keyword evidence="6" id="KW-1185">Reference proteome</keyword>
<evidence type="ECO:0000256" key="1">
    <source>
        <dbReference type="SAM" id="MobiDB-lite"/>
    </source>
</evidence>
<organism evidence="3 5">
    <name type="scientific">Pichia angusta</name>
    <name type="common">Yeast</name>
    <name type="synonym">Hansenula polymorpha</name>
    <dbReference type="NCBI Taxonomy" id="870730"/>
    <lineage>
        <taxon>Eukaryota</taxon>
        <taxon>Fungi</taxon>
        <taxon>Dikarya</taxon>
        <taxon>Ascomycota</taxon>
        <taxon>Saccharomycotina</taxon>
        <taxon>Pichiomycetes</taxon>
        <taxon>Pichiales</taxon>
        <taxon>Pichiaceae</taxon>
        <taxon>Ogataea</taxon>
    </lineage>
</organism>
<evidence type="ECO:0000313" key="6">
    <source>
        <dbReference type="Proteomes" id="UP001197328"/>
    </source>
</evidence>
<dbReference type="GO" id="GO:0000463">
    <property type="term" value="P:maturation of LSU-rRNA from tricistronic rRNA transcript (SSU-rRNA, 5.8S rRNA, LSU-rRNA)"/>
    <property type="evidence" value="ECO:0007669"/>
    <property type="project" value="TreeGrafter"/>
</dbReference>
<reference evidence="3 6" key="1">
    <citation type="journal article" date="2021" name="G3 (Bethesda)">
        <title>Genomic diversity, chromosomal rearrangements, and interspecies hybridization in the ogataea polymorpha species complex.</title>
        <authorList>
            <person name="Hanson S.J."/>
            <person name="Cinneide E.O."/>
            <person name="Salzberg L.I."/>
            <person name="Wolfe K.H."/>
            <person name="McGowan J."/>
            <person name="Fitzpatrick D.A."/>
            <person name="Matlin K."/>
        </authorList>
    </citation>
    <scope>NUCLEOTIDE SEQUENCE</scope>
    <source>
        <strain evidence="4">51-138</strain>
        <strain evidence="3">61-244</strain>
    </source>
</reference>
<dbReference type="AlphaFoldDB" id="A0AAN6I5D5"/>
<accession>A0AAN6I5D5</accession>
<dbReference type="GO" id="GO:0070761">
    <property type="term" value="C:pre-snoRNP complex"/>
    <property type="evidence" value="ECO:0007669"/>
    <property type="project" value="TreeGrafter"/>
</dbReference>
<name>A0AAN6I5D5_PICAN</name>
<dbReference type="RefSeq" id="XP_043059289.1">
    <property type="nucleotide sequence ID" value="XM_043203579.1"/>
</dbReference>
<evidence type="ECO:0000313" key="4">
    <source>
        <dbReference type="EMBL" id="KAG7846515.1"/>
    </source>
</evidence>
<proteinExistence type="predicted"/>
<dbReference type="GO" id="GO:0048254">
    <property type="term" value="P:snoRNA localization"/>
    <property type="evidence" value="ECO:0007669"/>
    <property type="project" value="TreeGrafter"/>
</dbReference>
<dbReference type="GO" id="GO:0000492">
    <property type="term" value="P:box C/D snoRNP assembly"/>
    <property type="evidence" value="ECO:0007669"/>
    <property type="project" value="TreeGrafter"/>
</dbReference>
<feature type="compositionally biased region" description="Polar residues" evidence="1">
    <location>
        <begin position="172"/>
        <end position="182"/>
    </location>
</feature>
<protein>
    <recommendedName>
        <fullName evidence="2">BCD1 alpha/beta domain-containing protein</fullName>
    </recommendedName>
</protein>
<evidence type="ECO:0000259" key="2">
    <source>
        <dbReference type="Pfam" id="PF25790"/>
    </source>
</evidence>
<dbReference type="EMBL" id="JAHLVD010000012">
    <property type="protein sequence ID" value="KAG7846515.1"/>
    <property type="molecule type" value="Genomic_DNA"/>
</dbReference>
<dbReference type="PANTHER" id="PTHR13483:SF11">
    <property type="entry name" value="ZINC FINGER HIT DOMAIN-CONTAINING PROTEIN 3"/>
    <property type="match status" value="1"/>
</dbReference>
<dbReference type="InterPro" id="IPR057721">
    <property type="entry name" value="BCD1_alpha/beta"/>
</dbReference>
<sequence>MTNCSGKSDLTSNLVSYKSREQLSSKDVQRDYNLLLQISRKVELGKQEARCTKMLSRNSKHLNNRKQQQRNLLEAFSYYANKSGVHIIALPEGMLRKRLNRSYYDVERSLCCWTIEWVIINSRLDKMDTILSHNNHENQCLAKLLPRDIHVKIRQKFPAHISQSGPATEINSLISRSDNNPLASPLNGKEDEKQDNIGNTLHYFLRSEVNSDVYLSLREDMSIKTILKHRSVIEFPTIYLSIEPIVQDKIIVEQLIERNNDKDEVRLSTEEAISSDDEPPEETSIKHQLEN</sequence>
<feature type="domain" description="BCD1 alpha/beta" evidence="2">
    <location>
        <begin position="76"/>
        <end position="241"/>
    </location>
</feature>
<gene>
    <name evidence="3" type="ORF">KL928_003036</name>
    <name evidence="4" type="ORF">KL940_004113</name>
</gene>
<feature type="region of interest" description="Disordered" evidence="1">
    <location>
        <begin position="263"/>
        <end position="291"/>
    </location>
</feature>
<dbReference type="Pfam" id="PF25790">
    <property type="entry name" value="BCD1"/>
    <property type="match status" value="1"/>
</dbReference>